<feature type="compositionally biased region" description="Acidic residues" evidence="1">
    <location>
        <begin position="511"/>
        <end position="520"/>
    </location>
</feature>
<reference evidence="3" key="1">
    <citation type="submission" date="2018-03" db="EMBL/GenBank/DDBJ databases">
        <authorList>
            <person name="Nunes O.C."/>
            <person name="Lopes A.R."/>
            <person name="Froufe H."/>
            <person name="Munoz-Merida A."/>
            <person name="Barroso C."/>
            <person name="Egas C."/>
        </authorList>
    </citation>
    <scope>NUCLEOTIDE SEQUENCE</scope>
    <source>
        <strain evidence="3">ON4</strain>
    </source>
</reference>
<dbReference type="Gene3D" id="1.10.30.50">
    <property type="match status" value="1"/>
</dbReference>
<feature type="compositionally biased region" description="Polar residues" evidence="1">
    <location>
        <begin position="1"/>
        <end position="16"/>
    </location>
</feature>
<evidence type="ECO:0000259" key="2">
    <source>
        <dbReference type="SMART" id="SM00507"/>
    </source>
</evidence>
<organism evidence="3 4">
    <name type="scientific">Gulosibacter molinativorax</name>
    <dbReference type="NCBI Taxonomy" id="256821"/>
    <lineage>
        <taxon>Bacteria</taxon>
        <taxon>Bacillati</taxon>
        <taxon>Actinomycetota</taxon>
        <taxon>Actinomycetes</taxon>
        <taxon>Micrococcales</taxon>
        <taxon>Microbacteriaceae</taxon>
        <taxon>Gulosibacter</taxon>
    </lineage>
</organism>
<dbReference type="EMBL" id="PXVD01000004">
    <property type="protein sequence ID" value="MDJ1370470.1"/>
    <property type="molecule type" value="Genomic_DNA"/>
</dbReference>
<keyword evidence="3" id="KW-0255">Endonuclease</keyword>
<dbReference type="SMART" id="SM00507">
    <property type="entry name" value="HNHc"/>
    <property type="match status" value="1"/>
</dbReference>
<comment type="caution">
    <text evidence="3">The sequence shown here is derived from an EMBL/GenBank/DDBJ whole genome shotgun (WGS) entry which is preliminary data.</text>
</comment>
<name>A0ABT7C614_9MICO</name>
<dbReference type="Pfam" id="PF01844">
    <property type="entry name" value="HNH"/>
    <property type="match status" value="1"/>
</dbReference>
<dbReference type="Proteomes" id="UP001170379">
    <property type="component" value="Unassembled WGS sequence"/>
</dbReference>
<proteinExistence type="predicted"/>
<feature type="region of interest" description="Disordered" evidence="1">
    <location>
        <begin position="477"/>
        <end position="520"/>
    </location>
</feature>
<evidence type="ECO:0000313" key="3">
    <source>
        <dbReference type="EMBL" id="MDJ1370470.1"/>
    </source>
</evidence>
<protein>
    <submittedName>
        <fullName evidence="3">HNH endonuclease</fullName>
    </submittedName>
</protein>
<sequence length="520" mass="56914">MSQRQRLVGASTSRPETIQRAPSEEVNCPVTTNAKEEPQPARGRFTSADDLFNKELKSALTEYNEAYVARGAEEARMLRALAAAYKIAWERSSAAVAAPDEYHPGTREEVFEWHFSSILGEFALGSHDSERSLRGRAHDAHRLVTEFAEWVDEIEAGLVDIRHARAMLKHTRVLEPEHFAEYSAQVLEFGRRHTAGQTDTQAERLAATIAAKSFEESHKLARADRFVSLRHDGLGMSMLTAYLPTELASPIAKLLDVRARETREADRAAAEDHRRQAGAAEARGETPPAEFAPDTRTTAQIRADIFAETLLCATPGESQVKAVVSIVVPALSLLTGRADGSEPALLNGMHPISFDEACQLAGEATAFRRVLTDPVTGHTRSVEAYTPDASLRRFLQVRDRTCRFPGCVRPAMQCEADHTKPFSEGGRTSESNMAHLCRSHHVQKHEKPWTVTNLGGGVLEWRTPLGQVVTTEPVAMGPKFVPTDQAAGSGLAEEAPPKSGAEENSASLPETGDEDETPPF</sequence>
<accession>A0ABT7C614</accession>
<dbReference type="CDD" id="cd00085">
    <property type="entry name" value="HNHc"/>
    <property type="match status" value="1"/>
</dbReference>
<evidence type="ECO:0000313" key="4">
    <source>
        <dbReference type="Proteomes" id="UP001170379"/>
    </source>
</evidence>
<evidence type="ECO:0000256" key="1">
    <source>
        <dbReference type="SAM" id="MobiDB-lite"/>
    </source>
</evidence>
<keyword evidence="4" id="KW-1185">Reference proteome</keyword>
<reference evidence="3" key="2">
    <citation type="journal article" date="2022" name="Sci. Rep.">
        <title>In silico prediction of the enzymes involved in the degradation of the herbicide molinate by Gulosibacter molinativorax ON4T.</title>
        <authorList>
            <person name="Lopes A.R."/>
            <person name="Bunin E."/>
            <person name="Viana A.T."/>
            <person name="Froufe H."/>
            <person name="Munoz-Merida A."/>
            <person name="Pinho D."/>
            <person name="Figueiredo J."/>
            <person name="Barroso C."/>
            <person name="Vaz-Moreira I."/>
            <person name="Bellanger X."/>
            <person name="Egas C."/>
            <person name="Nunes O.C."/>
        </authorList>
    </citation>
    <scope>NUCLEOTIDE SEQUENCE</scope>
    <source>
        <strain evidence="3">ON4</strain>
    </source>
</reference>
<dbReference type="InterPro" id="IPR003615">
    <property type="entry name" value="HNH_nuc"/>
</dbReference>
<dbReference type="GO" id="GO:0004519">
    <property type="term" value="F:endonuclease activity"/>
    <property type="evidence" value="ECO:0007669"/>
    <property type="project" value="UniProtKB-KW"/>
</dbReference>
<gene>
    <name evidence="3" type="ORF">C7K25_03640</name>
</gene>
<dbReference type="InterPro" id="IPR002711">
    <property type="entry name" value="HNH"/>
</dbReference>
<feature type="compositionally biased region" description="Basic and acidic residues" evidence="1">
    <location>
        <begin position="264"/>
        <end position="275"/>
    </location>
</feature>
<feature type="region of interest" description="Disordered" evidence="1">
    <location>
        <begin position="264"/>
        <end position="296"/>
    </location>
</feature>
<feature type="region of interest" description="Disordered" evidence="1">
    <location>
        <begin position="1"/>
        <end position="44"/>
    </location>
</feature>
<feature type="domain" description="HNH nuclease" evidence="2">
    <location>
        <begin position="390"/>
        <end position="442"/>
    </location>
</feature>
<keyword evidence="3" id="KW-0540">Nuclease</keyword>
<keyword evidence="3" id="KW-0378">Hydrolase</keyword>